<dbReference type="PROSITE" id="PS51683">
    <property type="entry name" value="SAM_OMT_II"/>
    <property type="match status" value="1"/>
</dbReference>
<dbReference type="Gene3D" id="1.10.10.10">
    <property type="entry name" value="Winged helix-like DNA-binding domain superfamily/Winged helix DNA-binding domain"/>
    <property type="match status" value="1"/>
</dbReference>
<dbReference type="GO" id="GO:0046983">
    <property type="term" value="F:protein dimerization activity"/>
    <property type="evidence" value="ECO:0007669"/>
    <property type="project" value="InterPro"/>
</dbReference>
<dbReference type="GO" id="GO:0008171">
    <property type="term" value="F:O-methyltransferase activity"/>
    <property type="evidence" value="ECO:0007669"/>
    <property type="project" value="InterPro"/>
</dbReference>
<sequence length="386" mass="42519">MESIISQVEALAANTNELGRQAIQRSLRDLQYSLETPYDTAMRFTGLHLQVAMIKVGVDLGLFPALTQSKTPVTVAALAEKTSASSELLRRVLRYLASTGTIAETGTDTFAPNSVTRALDQPVLNGGINHLFNTLGPAIQATPDFLKETNYQNITSNTHTPFQKAFNTDLACFDWFRSHPEEFEWLHQAMRLHRGVSWLDVFPVDKELGKWSEPEKAVFVDVGGGLGQQIVALKEKYPAIAEKGKLVLQDLPETIAHVKAFGKGLEGIELVAQDFHTPQAVKGARIYYLRNILHDYPDDICVTILGNIRDTMGPESVILVDDCVLTDTGVPWQAAVLDLAMMTHLGALERTRGQWDALFAEAGLKIREVVVYNATMCQAVSVVVKA</sequence>
<dbReference type="SUPFAM" id="SSF46785">
    <property type="entry name" value="Winged helix' DNA-binding domain"/>
    <property type="match status" value="1"/>
</dbReference>
<dbReference type="InterPro" id="IPR001077">
    <property type="entry name" value="COMT_C"/>
</dbReference>
<evidence type="ECO:0000256" key="2">
    <source>
        <dbReference type="ARBA" id="ARBA00022679"/>
    </source>
</evidence>
<evidence type="ECO:0000313" key="8">
    <source>
        <dbReference type="Proteomes" id="UP000799750"/>
    </source>
</evidence>
<keyword evidence="2 7" id="KW-0808">Transferase</keyword>
<dbReference type="InterPro" id="IPR036390">
    <property type="entry name" value="WH_DNA-bd_sf"/>
</dbReference>
<dbReference type="PANTHER" id="PTHR43712:SF1">
    <property type="entry name" value="HYPOTHETICAL O-METHYLTRANSFERASE (EUROFUNG)-RELATED"/>
    <property type="match status" value="1"/>
</dbReference>
<dbReference type="EMBL" id="MU004183">
    <property type="protein sequence ID" value="KAF2499929.1"/>
    <property type="molecule type" value="Genomic_DNA"/>
</dbReference>
<dbReference type="InterPro" id="IPR036388">
    <property type="entry name" value="WH-like_DNA-bd_sf"/>
</dbReference>
<name>A0A6A6R5U4_9PEZI</name>
<dbReference type="Pfam" id="PF08100">
    <property type="entry name" value="Dimerisation"/>
    <property type="match status" value="1"/>
</dbReference>
<dbReference type="GO" id="GO:0032259">
    <property type="term" value="P:methylation"/>
    <property type="evidence" value="ECO:0007669"/>
    <property type="project" value="UniProtKB-KW"/>
</dbReference>
<keyword evidence="3" id="KW-0949">S-adenosyl-L-methionine</keyword>
<dbReference type="InterPro" id="IPR016461">
    <property type="entry name" value="COMT-like"/>
</dbReference>
<evidence type="ECO:0000313" key="7">
    <source>
        <dbReference type="EMBL" id="KAF2499929.1"/>
    </source>
</evidence>
<feature type="domain" description="O-methyltransferase C-terminal" evidence="5">
    <location>
        <begin position="217"/>
        <end position="364"/>
    </location>
</feature>
<dbReference type="Proteomes" id="UP000799750">
    <property type="component" value="Unassembled WGS sequence"/>
</dbReference>
<dbReference type="InterPro" id="IPR012967">
    <property type="entry name" value="COMT_dimerisation"/>
</dbReference>
<dbReference type="SUPFAM" id="SSF53335">
    <property type="entry name" value="S-adenosyl-L-methionine-dependent methyltransferases"/>
    <property type="match status" value="1"/>
</dbReference>
<evidence type="ECO:0000259" key="5">
    <source>
        <dbReference type="Pfam" id="PF00891"/>
    </source>
</evidence>
<accession>A0A6A6R5U4</accession>
<evidence type="ECO:0000256" key="1">
    <source>
        <dbReference type="ARBA" id="ARBA00022603"/>
    </source>
</evidence>
<feature type="domain" description="O-methyltransferase dimerisation" evidence="6">
    <location>
        <begin position="51"/>
        <end position="106"/>
    </location>
</feature>
<dbReference type="InterPro" id="IPR029063">
    <property type="entry name" value="SAM-dependent_MTases_sf"/>
</dbReference>
<dbReference type="PIRSF" id="PIRSF005739">
    <property type="entry name" value="O-mtase"/>
    <property type="match status" value="1"/>
</dbReference>
<evidence type="ECO:0000256" key="4">
    <source>
        <dbReference type="PIRSR" id="PIRSR005739-1"/>
    </source>
</evidence>
<dbReference type="OrthoDB" id="2410195at2759"/>
<organism evidence="7 8">
    <name type="scientific">Lophium mytilinum</name>
    <dbReference type="NCBI Taxonomy" id="390894"/>
    <lineage>
        <taxon>Eukaryota</taxon>
        <taxon>Fungi</taxon>
        <taxon>Dikarya</taxon>
        <taxon>Ascomycota</taxon>
        <taxon>Pezizomycotina</taxon>
        <taxon>Dothideomycetes</taxon>
        <taxon>Pleosporomycetidae</taxon>
        <taxon>Mytilinidiales</taxon>
        <taxon>Mytilinidiaceae</taxon>
        <taxon>Lophium</taxon>
    </lineage>
</organism>
<proteinExistence type="predicted"/>
<feature type="active site" description="Proton acceptor" evidence="4">
    <location>
        <position position="294"/>
    </location>
</feature>
<gene>
    <name evidence="7" type="ORF">BU16DRAFT_601424</name>
</gene>
<evidence type="ECO:0000259" key="6">
    <source>
        <dbReference type="Pfam" id="PF08100"/>
    </source>
</evidence>
<keyword evidence="8" id="KW-1185">Reference proteome</keyword>
<reference evidence="7" key="1">
    <citation type="journal article" date="2020" name="Stud. Mycol.">
        <title>101 Dothideomycetes genomes: a test case for predicting lifestyles and emergence of pathogens.</title>
        <authorList>
            <person name="Haridas S."/>
            <person name="Albert R."/>
            <person name="Binder M."/>
            <person name="Bloem J."/>
            <person name="Labutti K."/>
            <person name="Salamov A."/>
            <person name="Andreopoulos B."/>
            <person name="Baker S."/>
            <person name="Barry K."/>
            <person name="Bills G."/>
            <person name="Bluhm B."/>
            <person name="Cannon C."/>
            <person name="Castanera R."/>
            <person name="Culley D."/>
            <person name="Daum C."/>
            <person name="Ezra D."/>
            <person name="Gonzalez J."/>
            <person name="Henrissat B."/>
            <person name="Kuo A."/>
            <person name="Liang C."/>
            <person name="Lipzen A."/>
            <person name="Lutzoni F."/>
            <person name="Magnuson J."/>
            <person name="Mondo S."/>
            <person name="Nolan M."/>
            <person name="Ohm R."/>
            <person name="Pangilinan J."/>
            <person name="Park H.-J."/>
            <person name="Ramirez L."/>
            <person name="Alfaro M."/>
            <person name="Sun H."/>
            <person name="Tritt A."/>
            <person name="Yoshinaga Y."/>
            <person name="Zwiers L.-H."/>
            <person name="Turgeon B."/>
            <person name="Goodwin S."/>
            <person name="Spatafora J."/>
            <person name="Crous P."/>
            <person name="Grigoriev I."/>
        </authorList>
    </citation>
    <scope>NUCLEOTIDE SEQUENCE</scope>
    <source>
        <strain evidence="7">CBS 269.34</strain>
    </source>
</reference>
<dbReference type="Gene3D" id="3.40.50.150">
    <property type="entry name" value="Vaccinia Virus protein VP39"/>
    <property type="match status" value="1"/>
</dbReference>
<dbReference type="PANTHER" id="PTHR43712">
    <property type="entry name" value="PUTATIVE (AFU_ORTHOLOGUE AFUA_4G14580)-RELATED"/>
    <property type="match status" value="1"/>
</dbReference>
<dbReference type="AlphaFoldDB" id="A0A6A6R5U4"/>
<evidence type="ECO:0000256" key="3">
    <source>
        <dbReference type="ARBA" id="ARBA00022691"/>
    </source>
</evidence>
<keyword evidence="1 7" id="KW-0489">Methyltransferase</keyword>
<protein>
    <submittedName>
        <fullName evidence="7">S-adenosyl-L-methionine-dependent methyltransferase</fullName>
    </submittedName>
</protein>
<dbReference type="Pfam" id="PF00891">
    <property type="entry name" value="Methyltransf_2"/>
    <property type="match status" value="1"/>
</dbReference>